<dbReference type="AlphaFoldDB" id="A0A0F8X0H1"/>
<sequence length="51" mass="5437">MTPPRLNLIGVGEMTPIPLNPTGTQIVSLTSFSTSRKIVRVSNLVTVTVSL</sequence>
<dbReference type="EMBL" id="LAZR01062017">
    <property type="protein sequence ID" value="KKK62383.1"/>
    <property type="molecule type" value="Genomic_DNA"/>
</dbReference>
<evidence type="ECO:0000313" key="1">
    <source>
        <dbReference type="EMBL" id="KKK62383.1"/>
    </source>
</evidence>
<name>A0A0F8X0H1_9ZZZZ</name>
<feature type="non-terminal residue" evidence="1">
    <location>
        <position position="51"/>
    </location>
</feature>
<organism evidence="1">
    <name type="scientific">marine sediment metagenome</name>
    <dbReference type="NCBI Taxonomy" id="412755"/>
    <lineage>
        <taxon>unclassified sequences</taxon>
        <taxon>metagenomes</taxon>
        <taxon>ecological metagenomes</taxon>
    </lineage>
</organism>
<proteinExistence type="predicted"/>
<comment type="caution">
    <text evidence="1">The sequence shown here is derived from an EMBL/GenBank/DDBJ whole genome shotgun (WGS) entry which is preliminary data.</text>
</comment>
<gene>
    <name evidence="1" type="ORF">LCGC14_3004850</name>
</gene>
<reference evidence="1" key="1">
    <citation type="journal article" date="2015" name="Nature">
        <title>Complex archaea that bridge the gap between prokaryotes and eukaryotes.</title>
        <authorList>
            <person name="Spang A."/>
            <person name="Saw J.H."/>
            <person name="Jorgensen S.L."/>
            <person name="Zaremba-Niedzwiedzka K."/>
            <person name="Martijn J."/>
            <person name="Lind A.E."/>
            <person name="van Eijk R."/>
            <person name="Schleper C."/>
            <person name="Guy L."/>
            <person name="Ettema T.J."/>
        </authorList>
    </citation>
    <scope>NUCLEOTIDE SEQUENCE</scope>
</reference>
<protein>
    <submittedName>
        <fullName evidence="1">Uncharacterized protein</fullName>
    </submittedName>
</protein>
<accession>A0A0F8X0H1</accession>